<dbReference type="Proteomes" id="UP000257039">
    <property type="component" value="Unassembled WGS sequence"/>
</dbReference>
<protein>
    <recommendedName>
        <fullName evidence="1">DUF6985 domain-containing protein</fullName>
    </recommendedName>
</protein>
<dbReference type="AlphaFoldDB" id="A0A4P9VPL3"/>
<dbReference type="RefSeq" id="WP_094787600.1">
    <property type="nucleotide sequence ID" value="NZ_NDXW01000001.1"/>
</dbReference>
<comment type="caution">
    <text evidence="2">The sequence shown here is derived from an EMBL/GenBank/DDBJ whole genome shotgun (WGS) entry which is preliminary data.</text>
</comment>
<reference evidence="2 3" key="1">
    <citation type="submission" date="2017-04" db="EMBL/GenBank/DDBJ databases">
        <title>Draft genome sequence of Zooshikella ganghwensis VG4 isolated from Red Sea sediments.</title>
        <authorList>
            <person name="Rehman Z."/>
            <person name="Alam I."/>
            <person name="Kamau A."/>
            <person name="Bajic V."/>
            <person name="Leiknes T."/>
        </authorList>
    </citation>
    <scope>NUCLEOTIDE SEQUENCE [LARGE SCALE GENOMIC DNA]</scope>
    <source>
        <strain evidence="2 3">VG4</strain>
    </source>
</reference>
<dbReference type="Pfam" id="PF22481">
    <property type="entry name" value="DUF6985"/>
    <property type="match status" value="1"/>
</dbReference>
<dbReference type="InterPro" id="IPR054254">
    <property type="entry name" value="DUF6985"/>
</dbReference>
<evidence type="ECO:0000313" key="3">
    <source>
        <dbReference type="Proteomes" id="UP000257039"/>
    </source>
</evidence>
<evidence type="ECO:0000313" key="2">
    <source>
        <dbReference type="EMBL" id="RDH44447.1"/>
    </source>
</evidence>
<evidence type="ECO:0000259" key="1">
    <source>
        <dbReference type="Pfam" id="PF22481"/>
    </source>
</evidence>
<organism evidence="2 3">
    <name type="scientific">Zooshikella ganghwensis</name>
    <dbReference type="NCBI Taxonomy" id="202772"/>
    <lineage>
        <taxon>Bacteria</taxon>
        <taxon>Pseudomonadati</taxon>
        <taxon>Pseudomonadota</taxon>
        <taxon>Gammaproteobacteria</taxon>
        <taxon>Oceanospirillales</taxon>
        <taxon>Zooshikellaceae</taxon>
        <taxon>Zooshikella</taxon>
    </lineage>
</organism>
<accession>A0A4P9VPL3</accession>
<gene>
    <name evidence="2" type="ORF">B9G39_13930</name>
</gene>
<proteinExistence type="predicted"/>
<feature type="domain" description="DUF6985" evidence="1">
    <location>
        <begin position="6"/>
        <end position="155"/>
    </location>
</feature>
<dbReference type="EMBL" id="NDXW01000001">
    <property type="protein sequence ID" value="RDH44447.1"/>
    <property type="molecule type" value="Genomic_DNA"/>
</dbReference>
<sequence length="172" mass="19710">MEIPILGKLKLNRFNELSSEPISIPAFGGAKCVFVLEEFELDENPAEFVSAIENILKADDSILLNVKNDIYRYYEDINSNFVAGDDWYIEIKSSDDVFNHIQLGETLYVSRRTYGDKAIYISLSCECDWEEEHGLLLVFKEGRYINKLGGYDGHLTNSDAYGDKNLEKVVYR</sequence>
<keyword evidence="3" id="KW-1185">Reference proteome</keyword>
<name>A0A4P9VPL3_9GAMM</name>